<evidence type="ECO:0000256" key="1">
    <source>
        <dbReference type="ARBA" id="ARBA00004651"/>
    </source>
</evidence>
<dbReference type="PANTHER" id="PTHR43227">
    <property type="entry name" value="BLL4140 PROTEIN"/>
    <property type="match status" value="1"/>
</dbReference>
<dbReference type="GO" id="GO:0005886">
    <property type="term" value="C:plasma membrane"/>
    <property type="evidence" value="ECO:0007669"/>
    <property type="project" value="UniProtKB-SubCell"/>
</dbReference>
<feature type="transmembrane region" description="Helical" evidence="7">
    <location>
        <begin position="278"/>
        <end position="300"/>
    </location>
</feature>
<dbReference type="GO" id="GO:0055085">
    <property type="term" value="P:transmembrane transport"/>
    <property type="evidence" value="ECO:0007669"/>
    <property type="project" value="InterPro"/>
</dbReference>
<comment type="similarity">
    <text evidence="7">Belongs to the binding-protein-dependent transport system permease family.</text>
</comment>
<evidence type="ECO:0000259" key="8">
    <source>
        <dbReference type="PROSITE" id="PS50928"/>
    </source>
</evidence>
<feature type="transmembrane region" description="Helical" evidence="7">
    <location>
        <begin position="127"/>
        <end position="152"/>
    </location>
</feature>
<dbReference type="PROSITE" id="PS50928">
    <property type="entry name" value="ABC_TM1"/>
    <property type="match status" value="1"/>
</dbReference>
<reference evidence="9" key="1">
    <citation type="submission" date="2020-10" db="EMBL/GenBank/DDBJ databases">
        <authorList>
            <person name="Gilroy R."/>
        </authorList>
    </citation>
    <scope>NUCLEOTIDE SEQUENCE</scope>
    <source>
        <strain evidence="9">CHK183-6373</strain>
    </source>
</reference>
<evidence type="ECO:0000256" key="6">
    <source>
        <dbReference type="ARBA" id="ARBA00023136"/>
    </source>
</evidence>
<dbReference type="Proteomes" id="UP000886884">
    <property type="component" value="Unassembled WGS sequence"/>
</dbReference>
<evidence type="ECO:0000256" key="4">
    <source>
        <dbReference type="ARBA" id="ARBA00022692"/>
    </source>
</evidence>
<accession>A0A9D1P7N2</accession>
<dbReference type="InterPro" id="IPR035906">
    <property type="entry name" value="MetI-like_sf"/>
</dbReference>
<comment type="caution">
    <text evidence="9">The sequence shown here is derived from an EMBL/GenBank/DDBJ whole genome shotgun (WGS) entry which is preliminary data.</text>
</comment>
<dbReference type="Pfam" id="PF00528">
    <property type="entry name" value="BPD_transp_1"/>
    <property type="match status" value="1"/>
</dbReference>
<gene>
    <name evidence="9" type="ORF">IAA64_05470</name>
</gene>
<keyword evidence="5 7" id="KW-1133">Transmembrane helix</keyword>
<keyword evidence="4 7" id="KW-0812">Transmembrane</keyword>
<name>A0A9D1P7N2_9FIRM</name>
<protein>
    <submittedName>
        <fullName evidence="9">Sugar ABC transporter permease</fullName>
    </submittedName>
</protein>
<evidence type="ECO:0000313" key="9">
    <source>
        <dbReference type="EMBL" id="HIV27395.1"/>
    </source>
</evidence>
<feature type="transmembrane region" description="Helical" evidence="7">
    <location>
        <begin position="20"/>
        <end position="39"/>
    </location>
</feature>
<evidence type="ECO:0000313" key="10">
    <source>
        <dbReference type="Proteomes" id="UP000886884"/>
    </source>
</evidence>
<dbReference type="CDD" id="cd06261">
    <property type="entry name" value="TM_PBP2"/>
    <property type="match status" value="1"/>
</dbReference>
<evidence type="ECO:0000256" key="7">
    <source>
        <dbReference type="RuleBase" id="RU363032"/>
    </source>
</evidence>
<evidence type="ECO:0000256" key="2">
    <source>
        <dbReference type="ARBA" id="ARBA00022448"/>
    </source>
</evidence>
<dbReference type="EMBL" id="DVOT01000098">
    <property type="protein sequence ID" value="HIV27395.1"/>
    <property type="molecule type" value="Genomic_DNA"/>
</dbReference>
<comment type="subcellular location">
    <subcellularLocation>
        <location evidence="1 7">Cell membrane</location>
        <topology evidence="1 7">Multi-pass membrane protein</topology>
    </subcellularLocation>
</comment>
<dbReference type="PANTHER" id="PTHR43227:SF11">
    <property type="entry name" value="BLL4140 PROTEIN"/>
    <property type="match status" value="1"/>
</dbReference>
<reference evidence="9" key="2">
    <citation type="journal article" date="2021" name="PeerJ">
        <title>Extensive microbial diversity within the chicken gut microbiome revealed by metagenomics and culture.</title>
        <authorList>
            <person name="Gilroy R."/>
            <person name="Ravi A."/>
            <person name="Getino M."/>
            <person name="Pursley I."/>
            <person name="Horton D.L."/>
            <person name="Alikhan N.F."/>
            <person name="Baker D."/>
            <person name="Gharbi K."/>
            <person name="Hall N."/>
            <person name="Watson M."/>
            <person name="Adriaenssens E.M."/>
            <person name="Foster-Nyarko E."/>
            <person name="Jarju S."/>
            <person name="Secka A."/>
            <person name="Antonio M."/>
            <person name="Oren A."/>
            <person name="Chaudhuri R.R."/>
            <person name="La Ragione R."/>
            <person name="Hildebrand F."/>
            <person name="Pallen M.J."/>
        </authorList>
    </citation>
    <scope>NUCLEOTIDE SEQUENCE</scope>
    <source>
        <strain evidence="9">CHK183-6373</strain>
    </source>
</reference>
<dbReference type="Gene3D" id="1.10.3720.10">
    <property type="entry name" value="MetI-like"/>
    <property type="match status" value="1"/>
</dbReference>
<keyword evidence="6 7" id="KW-0472">Membrane</keyword>
<feature type="domain" description="ABC transmembrane type-1" evidence="8">
    <location>
        <begin position="81"/>
        <end position="296"/>
    </location>
</feature>
<dbReference type="AlphaFoldDB" id="A0A9D1P7N2"/>
<sequence length="309" mass="34721">MAMEKSSGRSLLRQRIFRNWELYLMFLPVLVFFLVFHYAPMYGVQIAFKKFSAVRGIVGSPWRGLYYFQQFFDSYLFGELIGNTLGLSLYSLAVGFPTPILLALMMNELRSERVKRVVQTITYAPHFISMVVMCSMIILFLSPSSGVLNRIIEILGGQSVYFMGKPEYFKTIYVLSGVWQNTGWSSIIYMAALSGIDPQLHEAATIDGASRLQRVWHINLPGILPTAVILLIMNCGSLMSIGFEKAFLLMNDLNRAAAEIISTFVYQRGLIDRNYSSAAAIGLFNSAINLVLLLGVNAIARRISDTSLW</sequence>
<evidence type="ECO:0000256" key="5">
    <source>
        <dbReference type="ARBA" id="ARBA00022989"/>
    </source>
</evidence>
<organism evidence="9 10">
    <name type="scientific">Candidatus Ornithocaccomicrobium faecavium</name>
    <dbReference type="NCBI Taxonomy" id="2840890"/>
    <lineage>
        <taxon>Bacteria</taxon>
        <taxon>Bacillati</taxon>
        <taxon>Bacillota</taxon>
        <taxon>Clostridia</taxon>
        <taxon>Candidatus Ornithocaccomicrobium</taxon>
    </lineage>
</organism>
<proteinExistence type="inferred from homology"/>
<feature type="transmembrane region" description="Helical" evidence="7">
    <location>
        <begin position="220"/>
        <end position="243"/>
    </location>
</feature>
<keyword evidence="2 7" id="KW-0813">Transport</keyword>
<keyword evidence="3" id="KW-1003">Cell membrane</keyword>
<feature type="transmembrane region" description="Helical" evidence="7">
    <location>
        <begin position="172"/>
        <end position="192"/>
    </location>
</feature>
<dbReference type="InterPro" id="IPR000515">
    <property type="entry name" value="MetI-like"/>
</dbReference>
<dbReference type="SUPFAM" id="SSF161098">
    <property type="entry name" value="MetI-like"/>
    <property type="match status" value="1"/>
</dbReference>
<dbReference type="InterPro" id="IPR050809">
    <property type="entry name" value="UgpAE/MalFG_permease"/>
</dbReference>
<evidence type="ECO:0000256" key="3">
    <source>
        <dbReference type="ARBA" id="ARBA00022475"/>
    </source>
</evidence>
<feature type="transmembrane region" description="Helical" evidence="7">
    <location>
        <begin position="87"/>
        <end position="106"/>
    </location>
</feature>